<feature type="transmembrane region" description="Helical" evidence="7">
    <location>
        <begin position="438"/>
        <end position="460"/>
    </location>
</feature>
<dbReference type="GO" id="GO:0005886">
    <property type="term" value="C:plasma membrane"/>
    <property type="evidence" value="ECO:0007669"/>
    <property type="project" value="UniProtKB-SubCell"/>
</dbReference>
<keyword evidence="3 7" id="KW-0812">Transmembrane</keyword>
<evidence type="ECO:0000313" key="10">
    <source>
        <dbReference type="Proteomes" id="UP000538929"/>
    </source>
</evidence>
<dbReference type="InterPro" id="IPR003838">
    <property type="entry name" value="ABC3_permease_C"/>
</dbReference>
<evidence type="ECO:0000313" key="9">
    <source>
        <dbReference type="EMBL" id="MBB0244963.1"/>
    </source>
</evidence>
<sequence length="987" mass="104183">MKRLHMWRAALRIARRDAWRSKGRSALVVAMLALPIIGASGLDIALRSADLSTEERLTREMGAADARFLDFGLGRPIQQYPTDRTSAFGISGGEKPRTEEEARRELEAALTAAQSASPERVVTDASASPAVVTTAAGATSVEVRELPADDPLARGMLTLREGRFPSAAGEVAVTREFLDISELKLDSTVGFPDLEDAAHRIVGVYEIPSELRREQILAPPGALIPELAEHEAVQDIDFQFLVSVPNGMPWSDVVKVNETGWMVTSRLVHHDPPPDDQVPAYAEGRWDASGADAQAFAVVGVVLALIIMEICLLAGPAFAVGARRSRRMLGLVGANGGDRRHIRAIMLGGGLVLGLVAAVVGVVLGLLLTLLTRPWLEGQLGFRFGALDLRPLELAAIGALAVFTGLIAALVPALLAARTPVLQSLTGRRGVRRTGRTMPVAGAAAFALGAGLALLGGYALNEPVAVAAGAIVAQLGLVAMTPVLVGMFGRLGRFLPLGGRLALRDAVRNRSRTAPAVAAVLAAVAGSITLATYYGSDEAQREAGYDPMVPYGTVVLSAGDERALPALSRARAAVEEHVETTARADLARLVPDEKICDDWEGATPGCGLVRVLIPMENRCTEEQRFAEYAQSPPWQCGDPDGYHTVLLDEVVIGGPEVLRALGMDDRRATEALERGKAVVLKPTALWTDTPGVEPADGTFGEVTVALSSAETVRAEDEAWHASREESESSSAAPASHTVPLPGRGEAVALEGWAQTGPILPADRMEHFPAVYVDPGRDAVDTFSRLVVLIPPTTAEAAGLPSVDYATLWSTDEPPAGARWQAVEEVLRDIPHGPPAFVERGYLGNADIVLLVIALFAGVVTVGAAGIATGLARADSEADLATLAAIGAPPRVRRTLMGMQCAVIAGMGVVLGSLSGLIPGIALVVAEHRNRLAMWEQNNFRWNMDAPELTLVPPFGLVGLMIVGLPLLAWVLAALLTRSGTGLVRRAD</sequence>
<organism evidence="9 10">
    <name type="scientific">Streptomyces alkaliphilus</name>
    <dbReference type="NCBI Taxonomy" id="1472722"/>
    <lineage>
        <taxon>Bacteria</taxon>
        <taxon>Bacillati</taxon>
        <taxon>Actinomycetota</taxon>
        <taxon>Actinomycetes</taxon>
        <taxon>Kitasatosporales</taxon>
        <taxon>Streptomycetaceae</taxon>
        <taxon>Streptomyces</taxon>
    </lineage>
</organism>
<dbReference type="Pfam" id="PF02687">
    <property type="entry name" value="FtsX"/>
    <property type="match status" value="1"/>
</dbReference>
<accession>A0A7W3Y1Y0</accession>
<keyword evidence="10" id="KW-1185">Reference proteome</keyword>
<evidence type="ECO:0000256" key="3">
    <source>
        <dbReference type="ARBA" id="ARBA00022692"/>
    </source>
</evidence>
<protein>
    <submittedName>
        <fullName evidence="9">ABC transporter permease</fullName>
    </submittedName>
</protein>
<gene>
    <name evidence="9" type="ORF">FNQ90_12810</name>
</gene>
<comment type="caution">
    <text evidence="9">The sequence shown here is derived from an EMBL/GenBank/DDBJ whole genome shotgun (WGS) entry which is preliminary data.</text>
</comment>
<feature type="transmembrane region" description="Helical" evidence="7">
    <location>
        <begin position="513"/>
        <end position="534"/>
    </location>
</feature>
<feature type="transmembrane region" description="Helical" evidence="7">
    <location>
        <begin position="466"/>
        <end position="492"/>
    </location>
</feature>
<dbReference type="InterPro" id="IPR038766">
    <property type="entry name" value="Membrane_comp_ABC_pdt"/>
</dbReference>
<keyword evidence="2" id="KW-1003">Cell membrane</keyword>
<dbReference type="PANTHER" id="PTHR30287">
    <property type="entry name" value="MEMBRANE COMPONENT OF PREDICTED ABC SUPERFAMILY METABOLITE UPTAKE TRANSPORTER"/>
    <property type="match status" value="1"/>
</dbReference>
<feature type="compositionally biased region" description="Basic and acidic residues" evidence="6">
    <location>
        <begin position="713"/>
        <end position="726"/>
    </location>
</feature>
<comment type="subcellular location">
    <subcellularLocation>
        <location evidence="1">Cell membrane</location>
        <topology evidence="1">Multi-pass membrane protein</topology>
    </subcellularLocation>
</comment>
<feature type="transmembrane region" description="Helical" evidence="7">
    <location>
        <begin position="950"/>
        <end position="975"/>
    </location>
</feature>
<feature type="transmembrane region" description="Helical" evidence="7">
    <location>
        <begin position="900"/>
        <end position="925"/>
    </location>
</feature>
<feature type="transmembrane region" description="Helical" evidence="7">
    <location>
        <begin position="295"/>
        <end position="321"/>
    </location>
</feature>
<feature type="region of interest" description="Disordered" evidence="6">
    <location>
        <begin position="713"/>
        <end position="742"/>
    </location>
</feature>
<dbReference type="EMBL" id="VKHT01000356">
    <property type="protein sequence ID" value="MBB0244963.1"/>
    <property type="molecule type" value="Genomic_DNA"/>
</dbReference>
<name>A0A7W3Y1Y0_9ACTN</name>
<feature type="transmembrane region" description="Helical" evidence="7">
    <location>
        <begin position="847"/>
        <end position="871"/>
    </location>
</feature>
<evidence type="ECO:0000256" key="6">
    <source>
        <dbReference type="SAM" id="MobiDB-lite"/>
    </source>
</evidence>
<feature type="transmembrane region" description="Helical" evidence="7">
    <location>
        <begin position="392"/>
        <end position="417"/>
    </location>
</feature>
<evidence type="ECO:0000256" key="5">
    <source>
        <dbReference type="ARBA" id="ARBA00023136"/>
    </source>
</evidence>
<dbReference type="PANTHER" id="PTHR30287:SF2">
    <property type="entry name" value="BLL1001 PROTEIN"/>
    <property type="match status" value="1"/>
</dbReference>
<feature type="domain" description="ABC3 transporter permease C-terminal" evidence="8">
    <location>
        <begin position="317"/>
        <end position="420"/>
    </location>
</feature>
<evidence type="ECO:0000259" key="8">
    <source>
        <dbReference type="Pfam" id="PF02687"/>
    </source>
</evidence>
<evidence type="ECO:0000256" key="7">
    <source>
        <dbReference type="SAM" id="Phobius"/>
    </source>
</evidence>
<dbReference type="AlphaFoldDB" id="A0A7W3Y1Y0"/>
<evidence type="ECO:0000256" key="1">
    <source>
        <dbReference type="ARBA" id="ARBA00004651"/>
    </source>
</evidence>
<evidence type="ECO:0000256" key="2">
    <source>
        <dbReference type="ARBA" id="ARBA00022475"/>
    </source>
</evidence>
<dbReference type="Proteomes" id="UP000538929">
    <property type="component" value="Unassembled WGS sequence"/>
</dbReference>
<reference evidence="10" key="1">
    <citation type="submission" date="2019-10" db="EMBL/GenBank/DDBJ databases">
        <title>Streptomyces sp. nov., a novel actinobacterium isolated from alkaline environment.</title>
        <authorList>
            <person name="Golinska P."/>
        </authorList>
    </citation>
    <scope>NUCLEOTIDE SEQUENCE [LARGE SCALE GENOMIC DNA]</scope>
    <source>
        <strain evidence="10">DSM 42118</strain>
    </source>
</reference>
<feature type="transmembrane region" description="Helical" evidence="7">
    <location>
        <begin position="342"/>
        <end position="372"/>
    </location>
</feature>
<proteinExistence type="predicted"/>
<evidence type="ECO:0000256" key="4">
    <source>
        <dbReference type="ARBA" id="ARBA00022989"/>
    </source>
</evidence>
<dbReference type="RefSeq" id="WP_182606513.1">
    <property type="nucleotide sequence ID" value="NZ_VKHT01000356.1"/>
</dbReference>
<keyword evidence="4 7" id="KW-1133">Transmembrane helix</keyword>
<keyword evidence="5 7" id="KW-0472">Membrane</keyword>